<dbReference type="PROSITE" id="PS50181">
    <property type="entry name" value="FBOX"/>
    <property type="match status" value="1"/>
</dbReference>
<dbReference type="InterPro" id="IPR001810">
    <property type="entry name" value="F-box_dom"/>
</dbReference>
<organism evidence="2 3">
    <name type="scientific">Cyclocybe aegerita</name>
    <name type="common">Black poplar mushroom</name>
    <name type="synonym">Agrocybe aegerita</name>
    <dbReference type="NCBI Taxonomy" id="1973307"/>
    <lineage>
        <taxon>Eukaryota</taxon>
        <taxon>Fungi</taxon>
        <taxon>Dikarya</taxon>
        <taxon>Basidiomycota</taxon>
        <taxon>Agaricomycotina</taxon>
        <taxon>Agaricomycetes</taxon>
        <taxon>Agaricomycetidae</taxon>
        <taxon>Agaricales</taxon>
        <taxon>Agaricineae</taxon>
        <taxon>Bolbitiaceae</taxon>
        <taxon>Cyclocybe</taxon>
    </lineage>
</organism>
<protein>
    <recommendedName>
        <fullName evidence="1">F-box domain-containing protein</fullName>
    </recommendedName>
</protein>
<dbReference type="SMART" id="SM00256">
    <property type="entry name" value="FBOX"/>
    <property type="match status" value="1"/>
</dbReference>
<dbReference type="Pfam" id="PF12937">
    <property type="entry name" value="F-box-like"/>
    <property type="match status" value="1"/>
</dbReference>
<evidence type="ECO:0000313" key="3">
    <source>
        <dbReference type="Proteomes" id="UP000467700"/>
    </source>
</evidence>
<reference evidence="2 3" key="1">
    <citation type="submission" date="2020-01" db="EMBL/GenBank/DDBJ databases">
        <authorList>
            <person name="Gupta K D."/>
        </authorList>
    </citation>
    <scope>NUCLEOTIDE SEQUENCE [LARGE SCALE GENOMIC DNA]</scope>
</reference>
<sequence length="656" mass="73104">MDRKLLFSLCNADLGSNAPPLSVTTMFDSLPFEIILQILAYLPVSSLSSLSSISHSWNDFFAKNETAIYRESALLHGFADQRTTEPDHASLSKRYSNRVLNPGFTWKKLCETRVKVRNAWSGCAASTVISLPTQMPNAGAFPTKVHRIKVDEQRGFLMITSQEGGLFVMDVDTGTFLFALSQGYVHEYAHIEYSEGYMIFDRLDNSREVWRLQDIEATDALVDEESQPDQFQIEEFEMGMHLARYVQLTRSSDVAQLPLRGCFEPYALLTAPEVTRCSRFVYPTLLAASLDRVYLWDVPTGRVMEVLEGLDVLSTDTALPLEPVSNSLPTPDADEAEEYVSPPTESLEAIVYVDHSVNHVFLAGRHAVRVFDKARVDSEHPSSSSSNSNAHQGRVVLNLWSTHLRAGRWSYSPRYGSGVQEEGSALVHYEVDFSERQWVRRSRRLIDEFIAVHVSPCGLHFAALLSGCRLLLVSNFKRMNRNPRTRAHEVELYNTTLDIRLGSPRSARSIYLAYEAGDAGEGRIGVVTSSAVFVVIVPPLPVPEAATLPVAPPKIRIARVKEFMNPSSLSSVSCLMLSDTGLFLNWDGGNNDSEDEDASRDWEEAFEESLRDSVVPGEDNLNHTDGEDIVISPDIPDQPADASIVHAVNFLPLEAR</sequence>
<feature type="domain" description="F-box" evidence="1">
    <location>
        <begin position="24"/>
        <end position="72"/>
    </location>
</feature>
<evidence type="ECO:0000313" key="2">
    <source>
        <dbReference type="EMBL" id="CAA7268568.1"/>
    </source>
</evidence>
<keyword evidence="3" id="KW-1185">Reference proteome</keyword>
<gene>
    <name evidence="2" type="ORF">AAE3_LOCUS10643</name>
</gene>
<evidence type="ECO:0000259" key="1">
    <source>
        <dbReference type="PROSITE" id="PS50181"/>
    </source>
</evidence>
<dbReference type="AlphaFoldDB" id="A0A8S0WAD6"/>
<dbReference type="SUPFAM" id="SSF50998">
    <property type="entry name" value="Quinoprotein alcohol dehydrogenase-like"/>
    <property type="match status" value="1"/>
</dbReference>
<dbReference type="InterPro" id="IPR011047">
    <property type="entry name" value="Quinoprotein_ADH-like_sf"/>
</dbReference>
<dbReference type="OrthoDB" id="550575at2759"/>
<dbReference type="Gene3D" id="1.20.1280.50">
    <property type="match status" value="1"/>
</dbReference>
<name>A0A8S0WAD6_CYCAE</name>
<dbReference type="SUPFAM" id="SSF81383">
    <property type="entry name" value="F-box domain"/>
    <property type="match status" value="1"/>
</dbReference>
<dbReference type="InterPro" id="IPR036047">
    <property type="entry name" value="F-box-like_dom_sf"/>
</dbReference>
<proteinExistence type="predicted"/>
<accession>A0A8S0WAD6</accession>
<dbReference type="Proteomes" id="UP000467700">
    <property type="component" value="Unassembled WGS sequence"/>
</dbReference>
<dbReference type="EMBL" id="CACVBS010000068">
    <property type="protein sequence ID" value="CAA7268568.1"/>
    <property type="molecule type" value="Genomic_DNA"/>
</dbReference>
<comment type="caution">
    <text evidence="2">The sequence shown here is derived from an EMBL/GenBank/DDBJ whole genome shotgun (WGS) entry which is preliminary data.</text>
</comment>